<accession>A0A1Y2F5M7</accession>
<keyword evidence="1" id="KW-0472">Membrane</keyword>
<dbReference type="Proteomes" id="UP000193920">
    <property type="component" value="Unassembled WGS sequence"/>
</dbReference>
<name>A0A1Y2F5M7_9FUNG</name>
<evidence type="ECO:0000313" key="2">
    <source>
        <dbReference type="EMBL" id="ORY79171.1"/>
    </source>
</evidence>
<evidence type="ECO:0000256" key="1">
    <source>
        <dbReference type="SAM" id="Phobius"/>
    </source>
</evidence>
<keyword evidence="3" id="KW-1185">Reference proteome</keyword>
<dbReference type="AlphaFoldDB" id="A0A1Y2F5M7"/>
<organism evidence="2 3">
    <name type="scientific">Neocallimastix californiae</name>
    <dbReference type="NCBI Taxonomy" id="1754190"/>
    <lineage>
        <taxon>Eukaryota</taxon>
        <taxon>Fungi</taxon>
        <taxon>Fungi incertae sedis</taxon>
        <taxon>Chytridiomycota</taxon>
        <taxon>Chytridiomycota incertae sedis</taxon>
        <taxon>Neocallimastigomycetes</taxon>
        <taxon>Neocallimastigales</taxon>
        <taxon>Neocallimastigaceae</taxon>
        <taxon>Neocallimastix</taxon>
    </lineage>
</organism>
<gene>
    <name evidence="2" type="ORF">LY90DRAFT_61480</name>
</gene>
<proteinExistence type="predicted"/>
<sequence>MIVILLWLLQRVLELLFVLLSTLFSILFYSFLRKSWYHFFKLLSFQKWSGKAEEKAYIAGTAIDPHYLYTTTFEKRNLYKSYRKNVEHLWDTFKEFLKLNLKF</sequence>
<comment type="caution">
    <text evidence="2">The sequence shown here is derived from an EMBL/GenBank/DDBJ whole genome shotgun (WGS) entry which is preliminary data.</text>
</comment>
<dbReference type="EMBL" id="MCOG01000015">
    <property type="protein sequence ID" value="ORY79171.1"/>
    <property type="molecule type" value="Genomic_DNA"/>
</dbReference>
<keyword evidence="1" id="KW-0812">Transmembrane</keyword>
<evidence type="ECO:0000313" key="3">
    <source>
        <dbReference type="Proteomes" id="UP000193920"/>
    </source>
</evidence>
<keyword evidence="1" id="KW-1133">Transmembrane helix</keyword>
<feature type="transmembrane region" description="Helical" evidence="1">
    <location>
        <begin position="12"/>
        <end position="32"/>
    </location>
</feature>
<protein>
    <submittedName>
        <fullName evidence="2">Uncharacterized protein</fullName>
    </submittedName>
</protein>
<reference evidence="2 3" key="1">
    <citation type="submission" date="2016-08" db="EMBL/GenBank/DDBJ databases">
        <title>A Parts List for Fungal Cellulosomes Revealed by Comparative Genomics.</title>
        <authorList>
            <consortium name="DOE Joint Genome Institute"/>
            <person name="Haitjema C.H."/>
            <person name="Gilmore S.P."/>
            <person name="Henske J.K."/>
            <person name="Solomon K.V."/>
            <person name="De Groot R."/>
            <person name="Kuo A."/>
            <person name="Mondo S.J."/>
            <person name="Salamov A.A."/>
            <person name="Labutti K."/>
            <person name="Zhao Z."/>
            <person name="Chiniquy J."/>
            <person name="Barry K."/>
            <person name="Brewer H.M."/>
            <person name="Purvine S.O."/>
            <person name="Wright A.T."/>
            <person name="Boxma B."/>
            <person name="Van Alen T."/>
            <person name="Hackstein J.H."/>
            <person name="Baker S.E."/>
            <person name="Grigoriev I.V."/>
            <person name="O'Malley M.A."/>
        </authorList>
    </citation>
    <scope>NUCLEOTIDE SEQUENCE [LARGE SCALE GENOMIC DNA]</scope>
    <source>
        <strain evidence="2 3">G1</strain>
    </source>
</reference>